<dbReference type="SUPFAM" id="SSF46689">
    <property type="entry name" value="Homeodomain-like"/>
    <property type="match status" value="1"/>
</dbReference>
<evidence type="ECO:0000259" key="2">
    <source>
        <dbReference type="PROSITE" id="PS50090"/>
    </source>
</evidence>
<feature type="region of interest" description="Disordered" evidence="1">
    <location>
        <begin position="1"/>
        <end position="70"/>
    </location>
</feature>
<evidence type="ECO:0000313" key="4">
    <source>
        <dbReference type="Proteomes" id="UP001313282"/>
    </source>
</evidence>
<sequence>MPVKRELSPSTLPSSENGAIDENMPCQEKASAKNIKRPTTKKRKTKAGPKSEAKDAENGETRGKKGTWTEEQDTALHALITKDQGGNEVKAAWNDIYEGFLKLFPEDPKTLNSLRMRWRSKIRAGDTDLTLAEKLLFKQAVINIDGTERALAYAWRFKELGGRDLNKSAASKLHKMYKANQLDLELES</sequence>
<dbReference type="InterPro" id="IPR009057">
    <property type="entry name" value="Homeodomain-like_sf"/>
</dbReference>
<accession>A0AAN8REI1</accession>
<comment type="caution">
    <text evidence="3">The sequence shown here is derived from an EMBL/GenBank/DDBJ whole genome shotgun (WGS) entry which is preliminary data.</text>
</comment>
<evidence type="ECO:0000256" key="1">
    <source>
        <dbReference type="SAM" id="MobiDB-lite"/>
    </source>
</evidence>
<evidence type="ECO:0000313" key="3">
    <source>
        <dbReference type="EMBL" id="KAK6350575.1"/>
    </source>
</evidence>
<dbReference type="PROSITE" id="PS50090">
    <property type="entry name" value="MYB_LIKE"/>
    <property type="match status" value="1"/>
</dbReference>
<dbReference type="Proteomes" id="UP001313282">
    <property type="component" value="Unassembled WGS sequence"/>
</dbReference>
<reference evidence="3 4" key="1">
    <citation type="submission" date="2019-10" db="EMBL/GenBank/DDBJ databases">
        <authorList>
            <person name="Palmer J.M."/>
        </authorList>
    </citation>
    <scope>NUCLEOTIDE SEQUENCE [LARGE SCALE GENOMIC DNA]</scope>
    <source>
        <strain evidence="3 4">TWF718</strain>
    </source>
</reference>
<protein>
    <recommendedName>
        <fullName evidence="2">Myb-like domain-containing protein</fullName>
    </recommendedName>
</protein>
<dbReference type="AlphaFoldDB" id="A0AAN8REI1"/>
<feature type="compositionally biased region" description="Polar residues" evidence="1">
    <location>
        <begin position="8"/>
        <end position="17"/>
    </location>
</feature>
<proteinExistence type="predicted"/>
<keyword evidence="4" id="KW-1185">Reference proteome</keyword>
<name>A0AAN8REI1_9PEZI</name>
<feature type="compositionally biased region" description="Basic and acidic residues" evidence="1">
    <location>
        <begin position="49"/>
        <end position="63"/>
    </location>
</feature>
<dbReference type="Gene3D" id="1.10.10.60">
    <property type="entry name" value="Homeodomain-like"/>
    <property type="match status" value="1"/>
</dbReference>
<dbReference type="InterPro" id="IPR001005">
    <property type="entry name" value="SANT/Myb"/>
</dbReference>
<feature type="compositionally biased region" description="Basic residues" evidence="1">
    <location>
        <begin position="34"/>
        <end position="47"/>
    </location>
</feature>
<dbReference type="EMBL" id="JAVHNR010000002">
    <property type="protein sequence ID" value="KAK6350575.1"/>
    <property type="molecule type" value="Genomic_DNA"/>
</dbReference>
<feature type="domain" description="Myb-like" evidence="2">
    <location>
        <begin position="60"/>
        <end position="122"/>
    </location>
</feature>
<gene>
    <name evidence="3" type="ORF">TWF718_003764</name>
</gene>
<organism evidence="3 4">
    <name type="scientific">Orbilia javanica</name>
    <dbReference type="NCBI Taxonomy" id="47235"/>
    <lineage>
        <taxon>Eukaryota</taxon>
        <taxon>Fungi</taxon>
        <taxon>Dikarya</taxon>
        <taxon>Ascomycota</taxon>
        <taxon>Pezizomycotina</taxon>
        <taxon>Orbiliomycetes</taxon>
        <taxon>Orbiliales</taxon>
        <taxon>Orbiliaceae</taxon>
        <taxon>Orbilia</taxon>
    </lineage>
</organism>